<accession>A0ACB8C1H6</accession>
<proteinExistence type="predicted"/>
<dbReference type="EMBL" id="MU266328">
    <property type="protein sequence ID" value="KAH7931058.1"/>
    <property type="molecule type" value="Genomic_DNA"/>
</dbReference>
<organism evidence="1 2">
    <name type="scientific">Leucogyrophana mollusca</name>
    <dbReference type="NCBI Taxonomy" id="85980"/>
    <lineage>
        <taxon>Eukaryota</taxon>
        <taxon>Fungi</taxon>
        <taxon>Dikarya</taxon>
        <taxon>Basidiomycota</taxon>
        <taxon>Agaricomycotina</taxon>
        <taxon>Agaricomycetes</taxon>
        <taxon>Agaricomycetidae</taxon>
        <taxon>Boletales</taxon>
        <taxon>Boletales incertae sedis</taxon>
        <taxon>Leucogyrophana</taxon>
    </lineage>
</organism>
<name>A0ACB8C1H6_9AGAM</name>
<sequence>MVTHMYTRACERPEASPRWSSESKTRARFCLLPRCSLINLYGQRSCFGSELPAGALHEHSLIFFFLICLCGAAKSLQSRYEGRNAREDRDQRQ</sequence>
<keyword evidence="2" id="KW-1185">Reference proteome</keyword>
<reference evidence="1" key="1">
    <citation type="journal article" date="2021" name="New Phytol.">
        <title>Evolutionary innovations through gain and loss of genes in the ectomycorrhizal Boletales.</title>
        <authorList>
            <person name="Wu G."/>
            <person name="Miyauchi S."/>
            <person name="Morin E."/>
            <person name="Kuo A."/>
            <person name="Drula E."/>
            <person name="Varga T."/>
            <person name="Kohler A."/>
            <person name="Feng B."/>
            <person name="Cao Y."/>
            <person name="Lipzen A."/>
            <person name="Daum C."/>
            <person name="Hundley H."/>
            <person name="Pangilinan J."/>
            <person name="Johnson J."/>
            <person name="Barry K."/>
            <person name="LaButti K."/>
            <person name="Ng V."/>
            <person name="Ahrendt S."/>
            <person name="Min B."/>
            <person name="Choi I.G."/>
            <person name="Park H."/>
            <person name="Plett J.M."/>
            <person name="Magnuson J."/>
            <person name="Spatafora J.W."/>
            <person name="Nagy L.G."/>
            <person name="Henrissat B."/>
            <person name="Grigoriev I.V."/>
            <person name="Yang Z.L."/>
            <person name="Xu J."/>
            <person name="Martin F.M."/>
        </authorList>
    </citation>
    <scope>NUCLEOTIDE SEQUENCE</scope>
    <source>
        <strain evidence="1">KUC20120723A-06</strain>
    </source>
</reference>
<gene>
    <name evidence="1" type="ORF">BV22DRAFT_25859</name>
</gene>
<dbReference type="Proteomes" id="UP000790709">
    <property type="component" value="Unassembled WGS sequence"/>
</dbReference>
<comment type="caution">
    <text evidence="1">The sequence shown here is derived from an EMBL/GenBank/DDBJ whole genome shotgun (WGS) entry which is preliminary data.</text>
</comment>
<protein>
    <submittedName>
        <fullName evidence="1">Uncharacterized protein</fullName>
    </submittedName>
</protein>
<evidence type="ECO:0000313" key="1">
    <source>
        <dbReference type="EMBL" id="KAH7931058.1"/>
    </source>
</evidence>
<evidence type="ECO:0000313" key="2">
    <source>
        <dbReference type="Proteomes" id="UP000790709"/>
    </source>
</evidence>